<evidence type="ECO:0000256" key="6">
    <source>
        <dbReference type="SAM" id="MobiDB-lite"/>
    </source>
</evidence>
<proteinExistence type="predicted"/>
<dbReference type="PROSITE" id="PS50923">
    <property type="entry name" value="SUSHI"/>
    <property type="match status" value="4"/>
</dbReference>
<dbReference type="SUPFAM" id="SSF57535">
    <property type="entry name" value="Complement control module/SCR domain"/>
    <property type="match status" value="4"/>
</dbReference>
<evidence type="ECO:0000256" key="1">
    <source>
        <dbReference type="ARBA" id="ARBA00004328"/>
    </source>
</evidence>
<feature type="chain" id="PRO_5030081855" evidence="7">
    <location>
        <begin position="21"/>
        <end position="397"/>
    </location>
</feature>
<dbReference type="GeneTree" id="ENSGT00940000154967"/>
<evidence type="ECO:0000256" key="4">
    <source>
        <dbReference type="ARBA" id="ARBA00023157"/>
    </source>
</evidence>
<reference evidence="9" key="1">
    <citation type="submission" date="2025-08" db="UniProtKB">
        <authorList>
            <consortium name="Ensembl"/>
        </authorList>
    </citation>
    <scope>IDENTIFICATION</scope>
</reference>
<dbReference type="SMART" id="SM00032">
    <property type="entry name" value="CCP"/>
    <property type="match status" value="4"/>
</dbReference>
<dbReference type="AlphaFoldDB" id="A0A3Q3RJN9"/>
<dbReference type="Ensembl" id="ENSMAMT00000003139.2">
    <property type="protein sequence ID" value="ENSMAMP00000003075.2"/>
    <property type="gene ID" value="ENSMAMG00000002126.2"/>
</dbReference>
<evidence type="ECO:0000256" key="7">
    <source>
        <dbReference type="SAM" id="SignalP"/>
    </source>
</evidence>
<keyword evidence="3 7" id="KW-0732">Signal</keyword>
<evidence type="ECO:0000313" key="10">
    <source>
        <dbReference type="Proteomes" id="UP000261640"/>
    </source>
</evidence>
<evidence type="ECO:0000313" key="9">
    <source>
        <dbReference type="Ensembl" id="ENSMAMP00000003075.2"/>
    </source>
</evidence>
<organism evidence="9 10">
    <name type="scientific">Mastacembelus armatus</name>
    <name type="common">zig-zag eel</name>
    <dbReference type="NCBI Taxonomy" id="205130"/>
    <lineage>
        <taxon>Eukaryota</taxon>
        <taxon>Metazoa</taxon>
        <taxon>Chordata</taxon>
        <taxon>Craniata</taxon>
        <taxon>Vertebrata</taxon>
        <taxon>Euteleostomi</taxon>
        <taxon>Actinopterygii</taxon>
        <taxon>Neopterygii</taxon>
        <taxon>Teleostei</taxon>
        <taxon>Neoteleostei</taxon>
        <taxon>Acanthomorphata</taxon>
        <taxon>Anabantaria</taxon>
        <taxon>Synbranchiformes</taxon>
        <taxon>Mastacembelidae</taxon>
        <taxon>Mastacembelus</taxon>
    </lineage>
</organism>
<feature type="domain" description="Sushi" evidence="8">
    <location>
        <begin position="147"/>
        <end position="208"/>
    </location>
</feature>
<reference evidence="9" key="2">
    <citation type="submission" date="2025-09" db="UniProtKB">
        <authorList>
            <consortium name="Ensembl"/>
        </authorList>
    </citation>
    <scope>IDENTIFICATION</scope>
</reference>
<dbReference type="PANTHER" id="PTHR45785">
    <property type="entry name" value="COMPLEMENT FACTOR H-RELATED"/>
    <property type="match status" value="1"/>
</dbReference>
<dbReference type="Proteomes" id="UP000261640">
    <property type="component" value="Unplaced"/>
</dbReference>
<feature type="disulfide bond" evidence="5">
    <location>
        <begin position="88"/>
        <end position="131"/>
    </location>
</feature>
<sequence>MCMRYLGFVLLLWCPGVLHAQSAAQPCRAPVLKSGFFFPKQETYSNESNLSYACDNGHKPAVQGWWATSTCQNGIWSHKPQCIGEKSCLPPTIPNAKYTEASNGWYKEEHTIRITCDKGYIPKNNAITAKCVNATWVSVPVCEKNVRVCSAPSEIPHAVIINQEYKEVFDEDSEVQYECEDGYTVEGGSTKSIWCTAGNWTVGPSCNKTTEPDARRCGSTGSSTSSGSNKGECQITTISNCGRYPSVQNGDVVETHRKSLRYQCNSFYRLVGAEGVVCYSDGKWSEVPTCKAAFCALNTEAHPELAPDGVKHIKDGESMQVRCVDRWRFENHVVARCTDGELTMTRCKCHFKFITNVRMLLTETVGSLIFKFVSSNHCQFTNCVHANNLVIIVFGYQ</sequence>
<feature type="domain" description="Sushi" evidence="8">
    <location>
        <begin position="239"/>
        <end position="292"/>
    </location>
</feature>
<dbReference type="InterPro" id="IPR051503">
    <property type="entry name" value="ComplSys_Reg/VirEntry_Med"/>
</dbReference>
<feature type="signal peptide" evidence="7">
    <location>
        <begin position="1"/>
        <end position="20"/>
    </location>
</feature>
<evidence type="ECO:0000256" key="2">
    <source>
        <dbReference type="ARBA" id="ARBA00022659"/>
    </source>
</evidence>
<comment type="caution">
    <text evidence="5">Lacks conserved residue(s) required for the propagation of feature annotation.</text>
</comment>
<evidence type="ECO:0000256" key="5">
    <source>
        <dbReference type="PROSITE-ProRule" id="PRU00302"/>
    </source>
</evidence>
<dbReference type="CDD" id="cd00033">
    <property type="entry name" value="CCP"/>
    <property type="match status" value="2"/>
</dbReference>
<feature type="domain" description="Sushi" evidence="8">
    <location>
        <begin position="86"/>
        <end position="144"/>
    </location>
</feature>
<keyword evidence="2 5" id="KW-0768">Sushi</keyword>
<dbReference type="Gene3D" id="2.10.70.10">
    <property type="entry name" value="Complement Module, domain 1"/>
    <property type="match status" value="4"/>
</dbReference>
<feature type="compositionally biased region" description="Low complexity" evidence="6">
    <location>
        <begin position="218"/>
        <end position="228"/>
    </location>
</feature>
<dbReference type="InterPro" id="IPR000436">
    <property type="entry name" value="Sushi_SCR_CCP_dom"/>
</dbReference>
<dbReference type="Pfam" id="PF00084">
    <property type="entry name" value="Sushi"/>
    <property type="match status" value="4"/>
</dbReference>
<keyword evidence="4 5" id="KW-1015">Disulfide bond</keyword>
<feature type="domain" description="Sushi" evidence="8">
    <location>
        <begin position="25"/>
        <end position="84"/>
    </location>
</feature>
<protein>
    <submittedName>
        <fullName evidence="9">Complement factor H-like</fullName>
    </submittedName>
</protein>
<feature type="disulfide bond" evidence="5">
    <location>
        <begin position="179"/>
        <end position="206"/>
    </location>
</feature>
<accession>A0A3Q3RJN9</accession>
<comment type="subcellular location">
    <subcellularLocation>
        <location evidence="1">Virion</location>
    </subcellularLocation>
</comment>
<dbReference type="InterPro" id="IPR035976">
    <property type="entry name" value="Sushi/SCR/CCP_sf"/>
</dbReference>
<name>A0A3Q3RJN9_9TELE</name>
<evidence type="ECO:0000256" key="3">
    <source>
        <dbReference type="ARBA" id="ARBA00022729"/>
    </source>
</evidence>
<evidence type="ECO:0000259" key="8">
    <source>
        <dbReference type="PROSITE" id="PS50923"/>
    </source>
</evidence>
<feature type="region of interest" description="Disordered" evidence="6">
    <location>
        <begin position="211"/>
        <end position="231"/>
    </location>
</feature>
<keyword evidence="10" id="KW-1185">Reference proteome</keyword>
<dbReference type="PANTHER" id="PTHR45785:SF2">
    <property type="entry name" value="COMPLEMENT FACTOR H-RELATED"/>
    <property type="match status" value="1"/>
</dbReference>